<gene>
    <name evidence="3" type="ORF">D3877_14370</name>
</gene>
<evidence type="ECO:0000313" key="4">
    <source>
        <dbReference type="Proteomes" id="UP000283458"/>
    </source>
</evidence>
<dbReference type="PANTHER" id="PTHR13847">
    <property type="entry name" value="SARCOSINE DEHYDROGENASE-RELATED"/>
    <property type="match status" value="1"/>
</dbReference>
<dbReference type="Pfam" id="PF01266">
    <property type="entry name" value="DAO"/>
    <property type="match status" value="1"/>
</dbReference>
<dbReference type="InterPro" id="IPR006076">
    <property type="entry name" value="FAD-dep_OxRdtase"/>
</dbReference>
<evidence type="ECO:0000259" key="2">
    <source>
        <dbReference type="Pfam" id="PF01266"/>
    </source>
</evidence>
<dbReference type="InterPro" id="IPR036188">
    <property type="entry name" value="FAD/NAD-bd_sf"/>
</dbReference>
<name>A0A418VW30_9PROT</name>
<dbReference type="Proteomes" id="UP000283458">
    <property type="component" value="Unassembled WGS sequence"/>
</dbReference>
<dbReference type="PANTHER" id="PTHR13847:SF287">
    <property type="entry name" value="FAD-DEPENDENT OXIDOREDUCTASE DOMAIN-CONTAINING PROTEIN 1"/>
    <property type="match status" value="1"/>
</dbReference>
<dbReference type="GO" id="GO:0005737">
    <property type="term" value="C:cytoplasm"/>
    <property type="evidence" value="ECO:0007669"/>
    <property type="project" value="TreeGrafter"/>
</dbReference>
<keyword evidence="1" id="KW-0560">Oxidoreductase</keyword>
<dbReference type="AlphaFoldDB" id="A0A418VW30"/>
<accession>A0A418VW30</accession>
<protein>
    <submittedName>
        <fullName evidence="3">FAD-binding oxidoreductase</fullName>
    </submittedName>
</protein>
<dbReference type="Gene3D" id="3.30.9.10">
    <property type="entry name" value="D-Amino Acid Oxidase, subunit A, domain 2"/>
    <property type="match status" value="1"/>
</dbReference>
<sequence length="381" mass="41131">MNPIKTPTAQADVIVVGGGIMGAASAFFLRQRGRSVILLERGLVGQQASGVNFGNVRRQGRFLPQLPLANRSRAIWGRLNELLGEDAEFLPTGHIRICYRDEQVGVLEQYAKDARTYGLDLEMIGRNALRERFPFIGPEALAGSYSPTDGHANPRLAAPAFGRAAARNGAQVFENTEIAVVEKTGEDFLVSATDGRQFRAPALLIAAGAWGTHLSSQFGEPVPQSVHGPQMGVTEPLPYRIQPVLGVSTTVTEEVVYLRQIPRGNVIFGGGNRGPAYPDLRRSYVLPTNTMNQLPQLKRLVPALANVNIIRVWSGIEAYLPDDRPVMGPSSRVPGLYYAFGFCGHGFQLGPGVGDVMAELIDAGATSTPLDPFSIARFLQG</sequence>
<feature type="domain" description="FAD dependent oxidoreductase" evidence="2">
    <location>
        <begin position="12"/>
        <end position="360"/>
    </location>
</feature>
<dbReference type="SUPFAM" id="SSF51905">
    <property type="entry name" value="FAD/NAD(P)-binding domain"/>
    <property type="match status" value="1"/>
</dbReference>
<dbReference type="EMBL" id="QYUL01000002">
    <property type="protein sequence ID" value="RJF81360.1"/>
    <property type="molecule type" value="Genomic_DNA"/>
</dbReference>
<proteinExistence type="predicted"/>
<evidence type="ECO:0000256" key="1">
    <source>
        <dbReference type="ARBA" id="ARBA00023002"/>
    </source>
</evidence>
<organism evidence="3 4">
    <name type="scientific">Azospirillum cavernae</name>
    <dbReference type="NCBI Taxonomy" id="2320860"/>
    <lineage>
        <taxon>Bacteria</taxon>
        <taxon>Pseudomonadati</taxon>
        <taxon>Pseudomonadota</taxon>
        <taxon>Alphaproteobacteria</taxon>
        <taxon>Rhodospirillales</taxon>
        <taxon>Azospirillaceae</taxon>
        <taxon>Azospirillum</taxon>
    </lineage>
</organism>
<evidence type="ECO:0000313" key="3">
    <source>
        <dbReference type="EMBL" id="RJF81360.1"/>
    </source>
</evidence>
<comment type="caution">
    <text evidence="3">The sequence shown here is derived from an EMBL/GenBank/DDBJ whole genome shotgun (WGS) entry which is preliminary data.</text>
</comment>
<dbReference type="Gene3D" id="3.50.50.60">
    <property type="entry name" value="FAD/NAD(P)-binding domain"/>
    <property type="match status" value="1"/>
</dbReference>
<dbReference type="RefSeq" id="WP_119831449.1">
    <property type="nucleotide sequence ID" value="NZ_QYUL01000002.1"/>
</dbReference>
<dbReference type="GO" id="GO:0016491">
    <property type="term" value="F:oxidoreductase activity"/>
    <property type="evidence" value="ECO:0007669"/>
    <property type="project" value="UniProtKB-KW"/>
</dbReference>
<dbReference type="OrthoDB" id="9815989at2"/>
<keyword evidence="4" id="KW-1185">Reference proteome</keyword>
<reference evidence="3 4" key="1">
    <citation type="submission" date="2018-09" db="EMBL/GenBank/DDBJ databases">
        <authorList>
            <person name="Zhu H."/>
        </authorList>
    </citation>
    <scope>NUCLEOTIDE SEQUENCE [LARGE SCALE GENOMIC DNA]</scope>
    <source>
        <strain evidence="3 4">K2W22B-5</strain>
    </source>
</reference>